<name>A0A820VIS6_9BILA</name>
<dbReference type="AlphaFoldDB" id="A0A820VIS6"/>
<evidence type="ECO:0000313" key="1">
    <source>
        <dbReference type="EMBL" id="CAF3729745.1"/>
    </source>
</evidence>
<dbReference type="Proteomes" id="UP000663872">
    <property type="component" value="Unassembled WGS sequence"/>
</dbReference>
<reference evidence="2" key="1">
    <citation type="submission" date="2021-02" db="EMBL/GenBank/DDBJ databases">
        <authorList>
            <person name="Nowell W R."/>
        </authorList>
    </citation>
    <scope>NUCLEOTIDE SEQUENCE</scope>
</reference>
<evidence type="ECO:0000313" key="2">
    <source>
        <dbReference type="EMBL" id="CAF4500563.1"/>
    </source>
</evidence>
<dbReference type="EMBL" id="CAJNYT010005333">
    <property type="protein sequence ID" value="CAF3729745.1"/>
    <property type="molecule type" value="Genomic_DNA"/>
</dbReference>
<dbReference type="EMBL" id="CAJOBR010000362">
    <property type="protein sequence ID" value="CAF4500563.1"/>
    <property type="molecule type" value="Genomic_DNA"/>
</dbReference>
<comment type="caution">
    <text evidence="2">The sequence shown here is derived from an EMBL/GenBank/DDBJ whole genome shotgun (WGS) entry which is preliminary data.</text>
</comment>
<proteinExistence type="predicted"/>
<accession>A0A820VIS6</accession>
<dbReference type="SUPFAM" id="SSF52047">
    <property type="entry name" value="RNI-like"/>
    <property type="match status" value="1"/>
</dbReference>
<dbReference type="Proteomes" id="UP000663848">
    <property type="component" value="Unassembled WGS sequence"/>
</dbReference>
<sequence length="306" mass="35531">MNFESLANELLLYLFKFLRTDHLIYAFHGLNSRFYSLLLYHFTVYGIDSRLFHQNDFVIMCEKYFPTLIDKLPSLYLSEKEDSLKLFNQLDAHSFAVGQFIQLKSLSLSYLTEEQIMGQIMFALPHLINITHLTLQHCSLPQSPGGASEEQINARPFINCIWSLLKLTHCYFIYTFVYKFSSAIFIEPTVISSSITHLFLLGVHDDSLCLDRICETTPKLQHFSESSPDLNMSEVPRFPLLSMTSLELSCTGSGSTLLHILQWIPNLYRLKLKDIPYIDGHEWESQRWASQVFFYPSQVKLFLHDT</sequence>
<gene>
    <name evidence="1" type="ORF">GRG538_LOCUS30186</name>
    <name evidence="2" type="ORF">QYT958_LOCUS4643</name>
</gene>
<organism evidence="2 3">
    <name type="scientific">Rotaria socialis</name>
    <dbReference type="NCBI Taxonomy" id="392032"/>
    <lineage>
        <taxon>Eukaryota</taxon>
        <taxon>Metazoa</taxon>
        <taxon>Spiralia</taxon>
        <taxon>Gnathifera</taxon>
        <taxon>Rotifera</taxon>
        <taxon>Eurotatoria</taxon>
        <taxon>Bdelloidea</taxon>
        <taxon>Philodinida</taxon>
        <taxon>Philodinidae</taxon>
        <taxon>Rotaria</taxon>
    </lineage>
</organism>
<protein>
    <submittedName>
        <fullName evidence="2">Uncharacterized protein</fullName>
    </submittedName>
</protein>
<evidence type="ECO:0000313" key="3">
    <source>
        <dbReference type="Proteomes" id="UP000663848"/>
    </source>
</evidence>